<organism evidence="4 5">
    <name type="scientific">Rhizobium paknamense</name>
    <dbReference type="NCBI Taxonomy" id="1206817"/>
    <lineage>
        <taxon>Bacteria</taxon>
        <taxon>Pseudomonadati</taxon>
        <taxon>Pseudomonadota</taxon>
        <taxon>Alphaproteobacteria</taxon>
        <taxon>Hyphomicrobiales</taxon>
        <taxon>Rhizobiaceae</taxon>
        <taxon>Rhizobium/Agrobacterium group</taxon>
        <taxon>Rhizobium</taxon>
    </lineage>
</organism>
<comment type="caution">
    <text evidence="4">The sequence shown here is derived from an EMBL/GenBank/DDBJ whole genome shotgun (WGS) entry which is preliminary data.</text>
</comment>
<keyword evidence="2" id="KW-0809">Transit peptide</keyword>
<dbReference type="PANTHER" id="PTHR21013">
    <property type="entry name" value="ATP SYNTHASE MITOCHONDRIAL F1 COMPLEX ASSEMBLY FACTOR 2/ATP12 PROTEIN, MITOCHONDRIAL PRECURSOR"/>
    <property type="match status" value="1"/>
</dbReference>
<sequence>MRDIFEGVTPEMSDPDPVRRAQIQMKRPLPKRFYAEATVSPTDAGFAVTLDGRAVKTPARNTLILPTSGAAELVAEEWRAQGEEVDPATMPVTRLTNTAIDAVSKTLEEVLEDIVRFSSSDLLCYRAEDPQELVERQSARWNPVLAWLNDTHGVKLITISGIMHQEQPAQSTSAFRRALERYGNAFQLAALHVVTTLTGSAALTLALADGFSSLEEVWALAHLDEDWTNEHWGVDEEAAARREARLREMQAAWALFNAVQT</sequence>
<evidence type="ECO:0000256" key="3">
    <source>
        <dbReference type="ARBA" id="ARBA00023186"/>
    </source>
</evidence>
<evidence type="ECO:0000313" key="5">
    <source>
        <dbReference type="Proteomes" id="UP001235269"/>
    </source>
</evidence>
<dbReference type="InterPro" id="IPR042272">
    <property type="entry name" value="ATP12_ATP_synth-F1-assembly_N"/>
</dbReference>
<dbReference type="RefSeq" id="WP_307158090.1">
    <property type="nucleotide sequence ID" value="NZ_JAUSWH010000006.1"/>
</dbReference>
<evidence type="ECO:0000256" key="2">
    <source>
        <dbReference type="ARBA" id="ARBA00022946"/>
    </source>
</evidence>
<evidence type="ECO:0000313" key="4">
    <source>
        <dbReference type="EMBL" id="MDQ0455886.1"/>
    </source>
</evidence>
<dbReference type="InterPro" id="IPR011419">
    <property type="entry name" value="ATP12_ATP_synth-F1-assembly"/>
</dbReference>
<dbReference type="Proteomes" id="UP001235269">
    <property type="component" value="Unassembled WGS sequence"/>
</dbReference>
<dbReference type="Pfam" id="PF07542">
    <property type="entry name" value="ATP12"/>
    <property type="match status" value="1"/>
</dbReference>
<dbReference type="Gene3D" id="3.30.2180.10">
    <property type="entry name" value="ATP12-like"/>
    <property type="match status" value="1"/>
</dbReference>
<comment type="similarity">
    <text evidence="1">Belongs to the ATP12 family.</text>
</comment>
<dbReference type="InterPro" id="IPR023335">
    <property type="entry name" value="ATP12_ortho_dom_sf"/>
</dbReference>
<dbReference type="SUPFAM" id="SSF160909">
    <property type="entry name" value="ATP12-like"/>
    <property type="match status" value="1"/>
</dbReference>
<dbReference type="PANTHER" id="PTHR21013:SF10">
    <property type="entry name" value="ATP SYNTHASE MITOCHONDRIAL F1 COMPLEX ASSEMBLY FACTOR 2"/>
    <property type="match status" value="1"/>
</dbReference>
<evidence type="ECO:0000256" key="1">
    <source>
        <dbReference type="ARBA" id="ARBA00008231"/>
    </source>
</evidence>
<dbReference type="EMBL" id="JAUSWH010000006">
    <property type="protein sequence ID" value="MDQ0455886.1"/>
    <property type="molecule type" value="Genomic_DNA"/>
</dbReference>
<gene>
    <name evidence="4" type="ORF">QO005_002226</name>
</gene>
<protein>
    <submittedName>
        <fullName evidence="4">Chaperone required for assembly of F1-ATPase</fullName>
    </submittedName>
</protein>
<keyword evidence="5" id="KW-1185">Reference proteome</keyword>
<name>A0ABU0IF51_9HYPH</name>
<accession>A0ABU0IF51</accession>
<dbReference type="Gene3D" id="1.10.3580.10">
    <property type="entry name" value="ATP12 ATPase"/>
    <property type="match status" value="1"/>
</dbReference>
<proteinExistence type="inferred from homology"/>
<reference evidence="4 5" key="1">
    <citation type="submission" date="2023-07" db="EMBL/GenBank/DDBJ databases">
        <title>Genomic Encyclopedia of Type Strains, Phase IV (KMG-IV): sequencing the most valuable type-strain genomes for metagenomic binning, comparative biology and taxonomic classification.</title>
        <authorList>
            <person name="Goeker M."/>
        </authorList>
    </citation>
    <scope>NUCLEOTIDE SEQUENCE [LARGE SCALE GENOMIC DNA]</scope>
    <source>
        <strain evidence="4 5">DSM 100301</strain>
    </source>
</reference>
<keyword evidence="3" id="KW-0143">Chaperone</keyword>